<reference evidence="1 2" key="1">
    <citation type="submission" date="2018-04" db="EMBL/GenBank/DDBJ databases">
        <title>Genomic Encyclopedia of Type Strains, Phase IV (KMG-IV): sequencing the most valuable type-strain genomes for metagenomic binning, comparative biology and taxonomic classification.</title>
        <authorList>
            <person name="Goeker M."/>
        </authorList>
    </citation>
    <scope>NUCLEOTIDE SEQUENCE [LARGE SCALE GENOMIC DNA]</scope>
    <source>
        <strain evidence="1 2">DSM 26588</strain>
    </source>
</reference>
<accession>A0A2U1CCX3</accession>
<protein>
    <submittedName>
        <fullName evidence="1">Uncharacterized protein</fullName>
    </submittedName>
</protein>
<evidence type="ECO:0000313" key="2">
    <source>
        <dbReference type="Proteomes" id="UP000245778"/>
    </source>
</evidence>
<dbReference type="GeneID" id="93229724"/>
<name>A0A2U1CCX3_9FIRM</name>
<proteinExistence type="predicted"/>
<dbReference type="AlphaFoldDB" id="A0A2U1CCX3"/>
<dbReference type="Proteomes" id="UP000245778">
    <property type="component" value="Unassembled WGS sequence"/>
</dbReference>
<dbReference type="RefSeq" id="WP_116721823.1">
    <property type="nucleotide sequence ID" value="NZ_CP011524.1"/>
</dbReference>
<gene>
    <name evidence="1" type="ORF">C7373_10355</name>
</gene>
<dbReference type="EMBL" id="QEKK01000003">
    <property type="protein sequence ID" value="PVY58768.1"/>
    <property type="molecule type" value="Genomic_DNA"/>
</dbReference>
<comment type="caution">
    <text evidence="1">The sequence shown here is derived from an EMBL/GenBank/DDBJ whole genome shotgun (WGS) entry which is preliminary data.</text>
</comment>
<organism evidence="1 2">
    <name type="scientific">Intestinimonas butyriciproducens</name>
    <dbReference type="NCBI Taxonomy" id="1297617"/>
    <lineage>
        <taxon>Bacteria</taxon>
        <taxon>Bacillati</taxon>
        <taxon>Bacillota</taxon>
        <taxon>Clostridia</taxon>
        <taxon>Eubacteriales</taxon>
        <taxon>Intestinimonas</taxon>
    </lineage>
</organism>
<evidence type="ECO:0000313" key="1">
    <source>
        <dbReference type="EMBL" id="PVY58768.1"/>
    </source>
</evidence>
<sequence>MRVSDMLLEGKESAITGSRLVDALELKDLREFTQLIEGERRAGSPICASTGNDSHGYYLAKDAAELEDYLGSLDRRLHHIGLTRRHLEATLLRMTGQGKIGGC</sequence>